<keyword evidence="8" id="KW-0539">Nucleus</keyword>
<keyword evidence="4" id="KW-0862">Zinc</keyword>
<evidence type="ECO:0000256" key="8">
    <source>
        <dbReference type="ARBA" id="ARBA00023242"/>
    </source>
</evidence>
<protein>
    <recommendedName>
        <fullName evidence="13">BED-type domain-containing protein</fullName>
    </recommendedName>
</protein>
<evidence type="ECO:0000313" key="12">
    <source>
        <dbReference type="EMBL" id="PVH63106.1"/>
    </source>
</evidence>
<keyword evidence="3 9" id="KW-0863">Zinc-finger</keyword>
<dbReference type="Gene3D" id="2.170.150.80">
    <property type="entry name" value="NAC domain"/>
    <property type="match status" value="2"/>
</dbReference>
<dbReference type="GO" id="GO:0006355">
    <property type="term" value="P:regulation of DNA-templated transcription"/>
    <property type="evidence" value="ECO:0007669"/>
    <property type="project" value="InterPro"/>
</dbReference>
<evidence type="ECO:0000256" key="5">
    <source>
        <dbReference type="ARBA" id="ARBA00023015"/>
    </source>
</evidence>
<feature type="domain" description="BED-type" evidence="10">
    <location>
        <begin position="508"/>
        <end position="564"/>
    </location>
</feature>
<evidence type="ECO:0000256" key="1">
    <source>
        <dbReference type="ARBA" id="ARBA00004123"/>
    </source>
</evidence>
<keyword evidence="2" id="KW-0479">Metal-binding</keyword>
<evidence type="ECO:0008006" key="13">
    <source>
        <dbReference type="Google" id="ProtNLM"/>
    </source>
</evidence>
<organism evidence="12">
    <name type="scientific">Panicum hallii</name>
    <dbReference type="NCBI Taxonomy" id="206008"/>
    <lineage>
        <taxon>Eukaryota</taxon>
        <taxon>Viridiplantae</taxon>
        <taxon>Streptophyta</taxon>
        <taxon>Embryophyta</taxon>
        <taxon>Tracheophyta</taxon>
        <taxon>Spermatophyta</taxon>
        <taxon>Magnoliopsida</taxon>
        <taxon>Liliopsida</taxon>
        <taxon>Poales</taxon>
        <taxon>Poaceae</taxon>
        <taxon>PACMAD clade</taxon>
        <taxon>Panicoideae</taxon>
        <taxon>Panicodae</taxon>
        <taxon>Paniceae</taxon>
        <taxon>Panicinae</taxon>
        <taxon>Panicum</taxon>
        <taxon>Panicum sect. Panicum</taxon>
    </lineage>
</organism>
<evidence type="ECO:0000256" key="6">
    <source>
        <dbReference type="ARBA" id="ARBA00023125"/>
    </source>
</evidence>
<evidence type="ECO:0000259" key="11">
    <source>
        <dbReference type="PROSITE" id="PS51005"/>
    </source>
</evidence>
<dbReference type="Proteomes" id="UP000243499">
    <property type="component" value="Chromosome 3"/>
</dbReference>
<evidence type="ECO:0000256" key="3">
    <source>
        <dbReference type="ARBA" id="ARBA00022771"/>
    </source>
</evidence>
<dbReference type="InterPro" id="IPR036093">
    <property type="entry name" value="NAC_dom_sf"/>
</dbReference>
<comment type="subcellular location">
    <subcellularLocation>
        <location evidence="1">Nucleus</location>
    </subcellularLocation>
</comment>
<gene>
    <name evidence="12" type="ORF">PAHAL_3G475000</name>
</gene>
<evidence type="ECO:0000256" key="4">
    <source>
        <dbReference type="ARBA" id="ARBA00022833"/>
    </source>
</evidence>
<evidence type="ECO:0000259" key="10">
    <source>
        <dbReference type="PROSITE" id="PS50808"/>
    </source>
</evidence>
<dbReference type="Gramene" id="PVH63106">
    <property type="protein sequence ID" value="PVH63106"/>
    <property type="gene ID" value="PAHAL_3G475000"/>
</dbReference>
<dbReference type="SMART" id="SM00614">
    <property type="entry name" value="ZnF_BED"/>
    <property type="match status" value="2"/>
</dbReference>
<keyword evidence="5" id="KW-0805">Transcription regulation</keyword>
<keyword evidence="7" id="KW-0804">Transcription</keyword>
<dbReference type="SUPFAM" id="SSF101941">
    <property type="entry name" value="NAC domain"/>
    <property type="match status" value="2"/>
</dbReference>
<evidence type="ECO:0000256" key="9">
    <source>
        <dbReference type="PROSITE-ProRule" id="PRU00027"/>
    </source>
</evidence>
<feature type="domain" description="NAC" evidence="11">
    <location>
        <begin position="17"/>
        <end position="165"/>
    </location>
</feature>
<proteinExistence type="predicted"/>
<dbReference type="PROSITE" id="PS50808">
    <property type="entry name" value="ZF_BED"/>
    <property type="match status" value="2"/>
</dbReference>
<dbReference type="InterPro" id="IPR003441">
    <property type="entry name" value="NAC-dom"/>
</dbReference>
<dbReference type="AlphaFoldDB" id="A0A2T8KLR2"/>
<feature type="domain" description="BED-type" evidence="10">
    <location>
        <begin position="253"/>
        <end position="313"/>
    </location>
</feature>
<dbReference type="GO" id="GO:0003677">
    <property type="term" value="F:DNA binding"/>
    <property type="evidence" value="ECO:0007669"/>
    <property type="project" value="UniProtKB-KW"/>
</dbReference>
<dbReference type="Pfam" id="PF02365">
    <property type="entry name" value="NAM"/>
    <property type="match status" value="1"/>
</dbReference>
<dbReference type="GO" id="GO:0005634">
    <property type="term" value="C:nucleus"/>
    <property type="evidence" value="ECO:0007669"/>
    <property type="project" value="UniProtKB-SubCell"/>
</dbReference>
<dbReference type="InterPro" id="IPR003656">
    <property type="entry name" value="Znf_BED"/>
</dbReference>
<name>A0A2T8KLR2_9POAL</name>
<dbReference type="EMBL" id="CM008048">
    <property type="protein sequence ID" value="PVH63106.1"/>
    <property type="molecule type" value="Genomic_DNA"/>
</dbReference>
<evidence type="ECO:0000256" key="7">
    <source>
        <dbReference type="ARBA" id="ARBA00023163"/>
    </source>
</evidence>
<dbReference type="PANTHER" id="PTHR31989">
    <property type="entry name" value="NAC DOMAIN-CONTAINING PROTEIN 82-RELATED"/>
    <property type="match status" value="1"/>
</dbReference>
<dbReference type="PROSITE" id="PS51005">
    <property type="entry name" value="NAC"/>
    <property type="match status" value="1"/>
</dbReference>
<sequence length="564" mass="64960">MEPDGAAATLRNINDAMEEVRRRSLRDRGCTIKEAMKDMRSGTWEWRRKVYRMLQANAGLAEADPWHLPAQFVMPMQKKPGSSRLSTHSGYWEEKEDDFIAIRSEGGGEGSSSPSSSPCYEGVRRTLEFYEHNGAKTDWVMHEYNHLDAKMFIQDDMVFRKVFNKKHTYRGPNHLKLVDDIMEICRKRLAELAERESRHGRDYTKPALLFFVMELVLAKRNLLSKFMPSLRGGFEETESGCGEFPTASAAPDGESDDVWQHFTRINTKDPDVVYAACHRCDRVLRAHSKNGTSHLRRHRTTKTCTCSNNPSSTTEDQESLRELRANLDLYKQGKMEGRVVDSPDLNASVDPWDLPTPRYFTSSLSRKTHQGRWEEIKSNDKLIAIRIGQLPVPQYAGLKRALEFHHDDGTKTDWIMLEYHQVDDYNTRDLLLEGSMVFRKVIQIFKDAVKELERMWNGDDEEEESYIGEREEELEACMSTLLRDCLLGEVGQGDQSRVGKRKRTGAPGGRSKIWLHFTKIYTKDPDRVYAVCHCCDRCYKGHSKNGTSQLIRHNESCSSKQRKV</sequence>
<dbReference type="GO" id="GO:0008270">
    <property type="term" value="F:zinc ion binding"/>
    <property type="evidence" value="ECO:0007669"/>
    <property type="project" value="UniProtKB-KW"/>
</dbReference>
<accession>A0A2T8KLR2</accession>
<evidence type="ECO:0000256" key="2">
    <source>
        <dbReference type="ARBA" id="ARBA00022723"/>
    </source>
</evidence>
<keyword evidence="6" id="KW-0238">DNA-binding</keyword>
<reference evidence="12" key="1">
    <citation type="submission" date="2018-04" db="EMBL/GenBank/DDBJ databases">
        <title>WGS assembly of Panicum hallii.</title>
        <authorList>
            <person name="Lovell J."/>
            <person name="Jenkins J."/>
            <person name="Lowry D."/>
            <person name="Mamidi S."/>
            <person name="Sreedasyam A."/>
            <person name="Weng X."/>
            <person name="Barry K."/>
            <person name="Bonette J."/>
            <person name="Campitelli B."/>
            <person name="Daum C."/>
            <person name="Gordon S."/>
            <person name="Gould B."/>
            <person name="Lipzen A."/>
            <person name="Macqueen A."/>
            <person name="Palacio-Mejia J."/>
            <person name="Plott C."/>
            <person name="Shakirov E."/>
            <person name="Shu S."/>
            <person name="Yoshinaga Y."/>
            <person name="Zane M."/>
            <person name="Rokhsar D."/>
            <person name="Grimwood J."/>
            <person name="Schmutz J."/>
            <person name="Juenger T."/>
        </authorList>
    </citation>
    <scope>NUCLEOTIDE SEQUENCE [LARGE SCALE GENOMIC DNA]</scope>
    <source>
        <strain evidence="12">FIL2</strain>
    </source>
</reference>